<sequence length="195" mass="22410">MEENMIPMVTPKEISEKINQFCETVSTETKPVYIDVVPYDKGVAGKCFQNVNSYIEEHGGKRIVGWNICRCKNIFLQAESHAIVETEDKKWIDVSPHGGCAKILFLKDETVQGLEHPVKSKYQVLTDSGLAQEFIELRKQIENMQFSSEEGFYLSQEIINRYAYFMKKFSETRGKNEFCSCGSNLKYKNCCGKEE</sequence>
<organism evidence="1 2">
    <name type="scientific">Roseburia hominis</name>
    <dbReference type="NCBI Taxonomy" id="301301"/>
    <lineage>
        <taxon>Bacteria</taxon>
        <taxon>Bacillati</taxon>
        <taxon>Bacillota</taxon>
        <taxon>Clostridia</taxon>
        <taxon>Lachnospirales</taxon>
        <taxon>Lachnospiraceae</taxon>
        <taxon>Roseburia</taxon>
    </lineage>
</organism>
<dbReference type="RefSeq" id="WP_118096958.1">
    <property type="nucleotide sequence ID" value="NZ_QRVL01000002.1"/>
</dbReference>
<protein>
    <recommendedName>
        <fullName evidence="3">SEC-C domain-containing protein</fullName>
    </recommendedName>
</protein>
<evidence type="ECO:0008006" key="3">
    <source>
        <dbReference type="Google" id="ProtNLM"/>
    </source>
</evidence>
<reference evidence="1 2" key="1">
    <citation type="submission" date="2018-08" db="EMBL/GenBank/DDBJ databases">
        <title>A genome reference for cultivated species of the human gut microbiota.</title>
        <authorList>
            <person name="Zou Y."/>
            <person name="Xue W."/>
            <person name="Luo G."/>
        </authorList>
    </citation>
    <scope>NUCLEOTIDE SEQUENCE [LARGE SCALE GENOMIC DNA]</scope>
    <source>
        <strain evidence="1 2">AF22-12AC</strain>
    </source>
</reference>
<name>A0A395V8T9_9FIRM</name>
<evidence type="ECO:0000313" key="1">
    <source>
        <dbReference type="EMBL" id="RGS41618.1"/>
    </source>
</evidence>
<evidence type="ECO:0000313" key="2">
    <source>
        <dbReference type="Proteomes" id="UP000266172"/>
    </source>
</evidence>
<dbReference type="EMBL" id="QRVL01000002">
    <property type="protein sequence ID" value="RGS41618.1"/>
    <property type="molecule type" value="Genomic_DNA"/>
</dbReference>
<dbReference type="AlphaFoldDB" id="A0A395V8T9"/>
<comment type="caution">
    <text evidence="1">The sequence shown here is derived from an EMBL/GenBank/DDBJ whole genome shotgun (WGS) entry which is preliminary data.</text>
</comment>
<proteinExistence type="predicted"/>
<dbReference type="Gene3D" id="3.10.450.50">
    <property type="match status" value="1"/>
</dbReference>
<gene>
    <name evidence="1" type="ORF">DWX93_05805</name>
</gene>
<dbReference type="Proteomes" id="UP000266172">
    <property type="component" value="Unassembled WGS sequence"/>
</dbReference>
<accession>A0A395V8T9</accession>